<evidence type="ECO:0000313" key="8">
    <source>
        <dbReference type="Proteomes" id="UP001500420"/>
    </source>
</evidence>
<comment type="subcellular location">
    <subcellularLocation>
        <location evidence="1">Membrane</location>
    </subcellularLocation>
</comment>
<reference evidence="7 8" key="1">
    <citation type="journal article" date="2019" name="Int. J. Syst. Evol. Microbiol.">
        <title>The Global Catalogue of Microorganisms (GCM) 10K type strain sequencing project: providing services to taxonomists for standard genome sequencing and annotation.</title>
        <authorList>
            <consortium name="The Broad Institute Genomics Platform"/>
            <consortium name="The Broad Institute Genome Sequencing Center for Infectious Disease"/>
            <person name="Wu L."/>
            <person name="Ma J."/>
        </authorList>
    </citation>
    <scope>NUCLEOTIDE SEQUENCE [LARGE SCALE GENOMIC DNA]</scope>
    <source>
        <strain evidence="7 8">JCM 16328</strain>
    </source>
</reference>
<evidence type="ECO:0000256" key="5">
    <source>
        <dbReference type="SAM" id="MobiDB-lite"/>
    </source>
</evidence>
<dbReference type="PANTHER" id="PTHR10806">
    <property type="entry name" value="SIGNAL PEPTIDASE COMPLEX CATALYTIC SUBUNIT SEC11"/>
    <property type="match status" value="1"/>
</dbReference>
<evidence type="ECO:0008006" key="9">
    <source>
        <dbReference type="Google" id="ProtNLM"/>
    </source>
</evidence>
<feature type="compositionally biased region" description="Acidic residues" evidence="5">
    <location>
        <begin position="28"/>
        <end position="46"/>
    </location>
</feature>
<evidence type="ECO:0000256" key="6">
    <source>
        <dbReference type="SAM" id="Phobius"/>
    </source>
</evidence>
<feature type="compositionally biased region" description="Basic and acidic residues" evidence="5">
    <location>
        <begin position="9"/>
        <end position="27"/>
    </location>
</feature>
<evidence type="ECO:0000313" key="7">
    <source>
        <dbReference type="EMBL" id="GAA0668033.1"/>
    </source>
</evidence>
<accession>A0AAV3T8P6</accession>
<evidence type="ECO:0000256" key="2">
    <source>
        <dbReference type="ARBA" id="ARBA00022692"/>
    </source>
</evidence>
<organism evidence="7 8">
    <name type="scientific">Natronoarchaeum mannanilyticum</name>
    <dbReference type="NCBI Taxonomy" id="926360"/>
    <lineage>
        <taxon>Archaea</taxon>
        <taxon>Methanobacteriati</taxon>
        <taxon>Methanobacteriota</taxon>
        <taxon>Stenosarchaea group</taxon>
        <taxon>Halobacteria</taxon>
        <taxon>Halobacteriales</taxon>
        <taxon>Natronoarchaeaceae</taxon>
    </lineage>
</organism>
<dbReference type="GO" id="GO:0004252">
    <property type="term" value="F:serine-type endopeptidase activity"/>
    <property type="evidence" value="ECO:0007669"/>
    <property type="project" value="InterPro"/>
</dbReference>
<dbReference type="SUPFAM" id="SSF51306">
    <property type="entry name" value="LexA/Signal peptidase"/>
    <property type="match status" value="1"/>
</dbReference>
<protein>
    <recommendedName>
        <fullName evidence="9">S26 family signal peptidase</fullName>
    </recommendedName>
</protein>
<dbReference type="Proteomes" id="UP001500420">
    <property type="component" value="Unassembled WGS sequence"/>
</dbReference>
<keyword evidence="4 6" id="KW-0472">Membrane</keyword>
<comment type="caution">
    <text evidence="7">The sequence shown here is derived from an EMBL/GenBank/DDBJ whole genome shotgun (WGS) entry which is preliminary data.</text>
</comment>
<dbReference type="GO" id="GO:0016020">
    <property type="term" value="C:membrane"/>
    <property type="evidence" value="ECO:0007669"/>
    <property type="project" value="UniProtKB-SubCell"/>
</dbReference>
<dbReference type="AlphaFoldDB" id="A0AAV3T8P6"/>
<dbReference type="PANTHER" id="PTHR10806:SF6">
    <property type="entry name" value="SIGNAL PEPTIDASE COMPLEX CATALYTIC SUBUNIT SEC11"/>
    <property type="match status" value="1"/>
</dbReference>
<evidence type="ECO:0000256" key="4">
    <source>
        <dbReference type="ARBA" id="ARBA00023136"/>
    </source>
</evidence>
<dbReference type="InterPro" id="IPR019533">
    <property type="entry name" value="Peptidase_S26"/>
</dbReference>
<proteinExistence type="predicted"/>
<dbReference type="GO" id="GO:0006465">
    <property type="term" value="P:signal peptide processing"/>
    <property type="evidence" value="ECO:0007669"/>
    <property type="project" value="InterPro"/>
</dbReference>
<feature type="region of interest" description="Disordered" evidence="5">
    <location>
        <begin position="1"/>
        <end position="147"/>
    </location>
</feature>
<keyword evidence="8" id="KW-1185">Reference proteome</keyword>
<dbReference type="RefSeq" id="WP_343773026.1">
    <property type="nucleotide sequence ID" value="NZ_BAAADV010000001.1"/>
</dbReference>
<name>A0AAV3T8P6_9EURY</name>
<dbReference type="InterPro" id="IPR001733">
    <property type="entry name" value="Peptidase_S26B"/>
</dbReference>
<dbReference type="InterPro" id="IPR036286">
    <property type="entry name" value="LexA/Signal_pep-like_sf"/>
</dbReference>
<gene>
    <name evidence="7" type="ORF">GCM10009020_12190</name>
</gene>
<dbReference type="EMBL" id="BAAADV010000001">
    <property type="protein sequence ID" value="GAA0668033.1"/>
    <property type="molecule type" value="Genomic_DNA"/>
</dbReference>
<keyword evidence="2 6" id="KW-0812">Transmembrane</keyword>
<evidence type="ECO:0000256" key="3">
    <source>
        <dbReference type="ARBA" id="ARBA00022989"/>
    </source>
</evidence>
<keyword evidence="3 6" id="KW-1133">Transmembrane helix</keyword>
<sequence length="381" mass="39547">MTDSNGGDGPDRDPPPSARSDDGRDADDAASEDVDAGEGGSDEDGSDPNSGADERSVDAEQASAGGDEASSDGETASADGDKASAGGDEAPADGNPGVEGDGSVEPNGGESANPGGVARTTAADKPAPEADASAEQPIPDPSANPIGWFRRTDNEAVIVFKDVASSVGIVLVIGLVLFGISGVWPPLVAIESGSMNPHMQKGDLVFIMEEDRLTPDAAVEGTGVVTYQQGKEAGYRTFGSYGDVIVFQPNGGSDTPIIHRAMFYVEEGENWYEKANKSHIQADSCEEINACSAPHSGFVTKGDNPRTNQQYDQVDRYQVVKPEWIQGTAEVRLPWLGCIRLEFSGTASCRPLFGTAQPASPGMIGDQPTVSARTAIAAPRS</sequence>
<evidence type="ECO:0000256" key="1">
    <source>
        <dbReference type="ARBA" id="ARBA00004370"/>
    </source>
</evidence>
<dbReference type="CDD" id="cd06530">
    <property type="entry name" value="S26_SPase_I"/>
    <property type="match status" value="1"/>
</dbReference>
<feature type="transmembrane region" description="Helical" evidence="6">
    <location>
        <begin position="167"/>
        <end position="190"/>
    </location>
</feature>